<dbReference type="PANTHER" id="PTHR12110:SF41">
    <property type="entry name" value="INOSOSE DEHYDRATASE"/>
    <property type="match status" value="1"/>
</dbReference>
<gene>
    <name evidence="2" type="primary">asbF</name>
    <name evidence="2" type="ORF">KS4_02490</name>
</gene>
<dbReference type="OrthoDB" id="9815124at2"/>
<dbReference type="SUPFAM" id="SSF51658">
    <property type="entry name" value="Xylose isomerase-like"/>
    <property type="match status" value="1"/>
</dbReference>
<evidence type="ECO:0000259" key="1">
    <source>
        <dbReference type="Pfam" id="PF01261"/>
    </source>
</evidence>
<keyword evidence="2" id="KW-0456">Lyase</keyword>
<evidence type="ECO:0000313" key="2">
    <source>
        <dbReference type="EMBL" id="QDU32219.1"/>
    </source>
</evidence>
<feature type="domain" description="Xylose isomerase-like TIM barrel" evidence="1">
    <location>
        <begin position="40"/>
        <end position="238"/>
    </location>
</feature>
<dbReference type="RefSeq" id="WP_145073418.1">
    <property type="nucleotide sequence ID" value="NZ_CP036425.1"/>
</dbReference>
<dbReference type="Gene3D" id="3.20.20.150">
    <property type="entry name" value="Divalent-metal-dependent TIM barrel enzymes"/>
    <property type="match status" value="1"/>
</dbReference>
<dbReference type="InterPro" id="IPR036237">
    <property type="entry name" value="Xyl_isomerase-like_sf"/>
</dbReference>
<proteinExistence type="predicted"/>
<dbReference type="KEGG" id="pcor:KS4_02490"/>
<dbReference type="PANTHER" id="PTHR12110">
    <property type="entry name" value="HYDROXYPYRUVATE ISOMERASE"/>
    <property type="match status" value="1"/>
</dbReference>
<reference evidence="2 3" key="1">
    <citation type="submission" date="2019-02" db="EMBL/GenBank/DDBJ databases">
        <title>Deep-cultivation of Planctomycetes and their phenomic and genomic characterization uncovers novel biology.</title>
        <authorList>
            <person name="Wiegand S."/>
            <person name="Jogler M."/>
            <person name="Boedeker C."/>
            <person name="Pinto D."/>
            <person name="Vollmers J."/>
            <person name="Rivas-Marin E."/>
            <person name="Kohn T."/>
            <person name="Peeters S.H."/>
            <person name="Heuer A."/>
            <person name="Rast P."/>
            <person name="Oberbeckmann S."/>
            <person name="Bunk B."/>
            <person name="Jeske O."/>
            <person name="Meyerdierks A."/>
            <person name="Storesund J.E."/>
            <person name="Kallscheuer N."/>
            <person name="Luecker S."/>
            <person name="Lage O.M."/>
            <person name="Pohl T."/>
            <person name="Merkel B.J."/>
            <person name="Hornburger P."/>
            <person name="Mueller R.-W."/>
            <person name="Bruemmer F."/>
            <person name="Labrenz M."/>
            <person name="Spormann A.M."/>
            <person name="Op den Camp H."/>
            <person name="Overmann J."/>
            <person name="Amann R."/>
            <person name="Jetten M.S.M."/>
            <person name="Mascher T."/>
            <person name="Medema M.H."/>
            <person name="Devos D.P."/>
            <person name="Kaster A.-K."/>
            <person name="Ovreas L."/>
            <person name="Rohde M."/>
            <person name="Galperin M.Y."/>
            <person name="Jogler C."/>
        </authorList>
    </citation>
    <scope>NUCLEOTIDE SEQUENCE [LARGE SCALE GENOMIC DNA]</scope>
    <source>
        <strain evidence="2 3">KS4</strain>
    </source>
</reference>
<evidence type="ECO:0000313" key="3">
    <source>
        <dbReference type="Proteomes" id="UP000317369"/>
    </source>
</evidence>
<accession>A0A517YPR7</accession>
<name>A0A517YPR7_9BACT</name>
<dbReference type="InterPro" id="IPR013022">
    <property type="entry name" value="Xyl_isomerase-like_TIM-brl"/>
</dbReference>
<dbReference type="EC" id="4.2.1.118" evidence="2"/>
<dbReference type="Proteomes" id="UP000317369">
    <property type="component" value="Chromosome"/>
</dbReference>
<dbReference type="EMBL" id="CP036425">
    <property type="protein sequence ID" value="QDU32219.1"/>
    <property type="molecule type" value="Genomic_DNA"/>
</dbReference>
<protein>
    <submittedName>
        <fullName evidence="2">3-dehydroshikimate dehydratase</fullName>
        <ecNumber evidence="2">4.2.1.118</ecNumber>
    </submittedName>
</protein>
<keyword evidence="3" id="KW-1185">Reference proteome</keyword>
<dbReference type="AlphaFoldDB" id="A0A517YPR7"/>
<dbReference type="Pfam" id="PF01261">
    <property type="entry name" value="AP_endonuc_2"/>
    <property type="match status" value="1"/>
</dbReference>
<dbReference type="InterPro" id="IPR050312">
    <property type="entry name" value="IolE/XylAMocC-like"/>
</dbReference>
<dbReference type="GO" id="GO:0046565">
    <property type="term" value="F:3-dehydroshikimate dehydratase activity"/>
    <property type="evidence" value="ECO:0007669"/>
    <property type="project" value="UniProtKB-EC"/>
</dbReference>
<organism evidence="2 3">
    <name type="scientific">Poriferisphaera corsica</name>
    <dbReference type="NCBI Taxonomy" id="2528020"/>
    <lineage>
        <taxon>Bacteria</taxon>
        <taxon>Pseudomonadati</taxon>
        <taxon>Planctomycetota</taxon>
        <taxon>Phycisphaerae</taxon>
        <taxon>Phycisphaerales</taxon>
        <taxon>Phycisphaeraceae</taxon>
        <taxon>Poriferisphaera</taxon>
    </lineage>
</organism>
<sequence>MASILSAFTDEAAPTIEAQILAAMQCGLTHLDLRSIDDYNITNLPTYIAKEVHAKLSSAGLKVCMFGSPIGKIDIADDFAIDVEKMERLAELSPILGTKIVRIFSYYNAQGQSKNEWRCESIRRLELLIGLAKKHDLILYHENESDIYGDHPDQVLELAELQCEQFRLIYDFANYLRTGEKPMESWGKLRDVTDCFHLKDQRWNNEHTPIGLGDTKAKEILADAVEHGFNGPIIVEPHLTHSEAVLSTHSTGTGDLSLASLTPTETFELAVRTAKSLLDEVGVHLS</sequence>